<dbReference type="EMBL" id="AP012547">
    <property type="protein sequence ID" value="BAO29248.1"/>
    <property type="molecule type" value="Genomic_DNA"/>
</dbReference>
<proteinExistence type="predicted"/>
<organism evidence="1 2">
    <name type="scientific">Sulfuritalea hydrogenivorans sk43H</name>
    <dbReference type="NCBI Taxonomy" id="1223802"/>
    <lineage>
        <taxon>Bacteria</taxon>
        <taxon>Pseudomonadati</taxon>
        <taxon>Pseudomonadota</taxon>
        <taxon>Betaproteobacteria</taxon>
        <taxon>Nitrosomonadales</taxon>
        <taxon>Sterolibacteriaceae</taxon>
        <taxon>Sulfuritalea</taxon>
    </lineage>
</organism>
<gene>
    <name evidence="1" type="ORF">SUTH_01449</name>
</gene>
<dbReference type="OrthoDB" id="9781578at2"/>
<evidence type="ECO:0000313" key="2">
    <source>
        <dbReference type="Proteomes" id="UP000031637"/>
    </source>
</evidence>
<reference evidence="1 2" key="1">
    <citation type="journal article" date="2014" name="Syst. Appl. Microbiol.">
        <title>Complete genomes of freshwater sulfur oxidizers Sulfuricella denitrificans skB26 and Sulfuritalea hydrogenivorans sk43H: genetic insights into the sulfur oxidation pathway of betaproteobacteria.</title>
        <authorList>
            <person name="Watanabe T."/>
            <person name="Kojima H."/>
            <person name="Fukui M."/>
        </authorList>
    </citation>
    <scope>NUCLEOTIDE SEQUENCE [LARGE SCALE GENOMIC DNA]</scope>
    <source>
        <strain evidence="1">DSM22779</strain>
    </source>
</reference>
<name>W0SHF3_9PROT</name>
<dbReference type="STRING" id="1223802.SUTH_01449"/>
<accession>W0SHF3</accession>
<dbReference type="Proteomes" id="UP000031637">
    <property type="component" value="Chromosome"/>
</dbReference>
<sequence length="201" mass="22788">MAVRIRSTFHTGGKPRSMTELAGVIAVLGWKLAIDSIKRMREADYDIDIGDAYFDFVCEFMVFLALAADRIAYRELTPEQRMEFTTALAQRMAAAVDDNREMLLYDVAPGKCHAYFLDLFNRRGPEYGDHGYTEQGPDFGFRRCFAACLKEVLPEKDRLWAVDQVMEIESPEAIKALEKTLAGLFHPEAKSRRPQHGVSGE</sequence>
<dbReference type="RefSeq" id="WP_041098222.1">
    <property type="nucleotide sequence ID" value="NZ_AP012547.1"/>
</dbReference>
<evidence type="ECO:0000313" key="1">
    <source>
        <dbReference type="EMBL" id="BAO29248.1"/>
    </source>
</evidence>
<dbReference type="HOGENOM" id="CLU_117664_0_0_4"/>
<protein>
    <submittedName>
        <fullName evidence="1">Uncharacterized protein</fullName>
    </submittedName>
</protein>
<dbReference type="KEGG" id="shd:SUTH_01449"/>
<keyword evidence="2" id="KW-1185">Reference proteome</keyword>
<dbReference type="AlphaFoldDB" id="W0SHF3"/>